<dbReference type="EnsemblMetazoa" id="XM_014404350.1">
    <property type="protein sequence ID" value="XP_014259836.1"/>
    <property type="gene ID" value="LOC106672712"/>
</dbReference>
<evidence type="ECO:0000259" key="1">
    <source>
        <dbReference type="PROSITE" id="PS50879"/>
    </source>
</evidence>
<dbReference type="Pfam" id="PF00075">
    <property type="entry name" value="RNase_H"/>
    <property type="match status" value="1"/>
</dbReference>
<dbReference type="GO" id="GO:0004523">
    <property type="term" value="F:RNA-DNA hybrid ribonuclease activity"/>
    <property type="evidence" value="ECO:0007669"/>
    <property type="project" value="InterPro"/>
</dbReference>
<dbReference type="OMA" id="PLLETHM"/>
<keyword evidence="3" id="KW-1185">Reference proteome</keyword>
<protein>
    <recommendedName>
        <fullName evidence="1">RNase H type-1 domain-containing protein</fullName>
    </recommendedName>
</protein>
<dbReference type="PROSITE" id="PS50879">
    <property type="entry name" value="RNASE_H_1"/>
    <property type="match status" value="1"/>
</dbReference>
<dbReference type="AlphaFoldDB" id="A0A8I6S8I4"/>
<dbReference type="GO" id="GO:0003676">
    <property type="term" value="F:nucleic acid binding"/>
    <property type="evidence" value="ECO:0007669"/>
    <property type="project" value="InterPro"/>
</dbReference>
<evidence type="ECO:0000313" key="3">
    <source>
        <dbReference type="Proteomes" id="UP000494040"/>
    </source>
</evidence>
<feature type="domain" description="RNase H type-1" evidence="1">
    <location>
        <begin position="197"/>
        <end position="326"/>
    </location>
</feature>
<dbReference type="SUPFAM" id="SSF53098">
    <property type="entry name" value="Ribonuclease H-like"/>
    <property type="match status" value="1"/>
</dbReference>
<dbReference type="RefSeq" id="XP_014259836.1">
    <property type="nucleotide sequence ID" value="XM_014404350.1"/>
</dbReference>
<proteinExistence type="predicted"/>
<dbReference type="Gene3D" id="3.30.420.10">
    <property type="entry name" value="Ribonuclease H-like superfamily/Ribonuclease H"/>
    <property type="match status" value="1"/>
</dbReference>
<dbReference type="InterPro" id="IPR036397">
    <property type="entry name" value="RNaseH_sf"/>
</dbReference>
<sequence length="499" mass="55551">MEYVEKNVEKAMNILRCTSKVKYGSHPSIGLMMYRALILARIDYGSIVYGSAAKSHLKKLETVQHRAIRLCLGALGSSPTNSLKVEANTEPLHLRRNRLTTKFLATRMHDPNHPVVTGLDALAVTALSDPHKSPRVTPPLLETHMKMKSISLGKIIRSSNTKLHWLIPLFAPKVITCLQELKGEQDYIKVCFETGKSPLATVVYTDGSKSQCGVGAAILNINNDYSRQFKLPPLCTIFSAEAIAIREAIKYIKQTKPAKTIICSDSLSVLTALKKTDTPEDPIILEIKNILLAGGSGITTHLLWVKGHNNNRFNQRVDALAKAAALSGNDIKEISAGDIVSHNRVLLRKKWQSEYEQSSKSKGIWYSAAQPNIQSKPWFSNVKRNRKFFTTICRLRFNHNKLPSHLHKIGITQTSKCSCDGTTTADANHIILGCPLKTTGREHIFMALKKYKIPLPTTVLIDSMNSYASEELRTYQRFSKLLAMASVLPSTPRCPQDPE</sequence>
<organism evidence="2 3">
    <name type="scientific">Cimex lectularius</name>
    <name type="common">Bed bug</name>
    <name type="synonym">Acanthia lectularia</name>
    <dbReference type="NCBI Taxonomy" id="79782"/>
    <lineage>
        <taxon>Eukaryota</taxon>
        <taxon>Metazoa</taxon>
        <taxon>Ecdysozoa</taxon>
        <taxon>Arthropoda</taxon>
        <taxon>Hexapoda</taxon>
        <taxon>Insecta</taxon>
        <taxon>Pterygota</taxon>
        <taxon>Neoptera</taxon>
        <taxon>Paraneoptera</taxon>
        <taxon>Hemiptera</taxon>
        <taxon>Heteroptera</taxon>
        <taxon>Panheteroptera</taxon>
        <taxon>Cimicomorpha</taxon>
        <taxon>Cimicidae</taxon>
        <taxon>Cimex</taxon>
    </lineage>
</organism>
<accession>A0A8I6S8I4</accession>
<dbReference type="OrthoDB" id="6631054at2759"/>
<dbReference type="GeneID" id="106672712"/>
<reference evidence="2" key="1">
    <citation type="submission" date="2022-01" db="UniProtKB">
        <authorList>
            <consortium name="EnsemblMetazoa"/>
        </authorList>
    </citation>
    <scope>IDENTIFICATION</scope>
</reference>
<evidence type="ECO:0000313" key="2">
    <source>
        <dbReference type="EnsemblMetazoa" id="XP_014259836.1"/>
    </source>
</evidence>
<name>A0A8I6S8I4_CIMLE</name>
<dbReference type="InterPro" id="IPR012337">
    <property type="entry name" value="RNaseH-like_sf"/>
</dbReference>
<dbReference type="CDD" id="cd09276">
    <property type="entry name" value="Rnase_HI_RT_non_LTR"/>
    <property type="match status" value="1"/>
</dbReference>
<dbReference type="KEGG" id="clec:106672712"/>
<dbReference type="Proteomes" id="UP000494040">
    <property type="component" value="Unassembled WGS sequence"/>
</dbReference>
<dbReference type="InterPro" id="IPR002156">
    <property type="entry name" value="RNaseH_domain"/>
</dbReference>